<keyword evidence="3" id="KW-1185">Reference proteome</keyword>
<sequence length="612" mass="67329">MFIRRTQTRSTATGESYVTYRLVRSERRAGKVRQRTLLNLGRHFPVAQAHWSALCARIEQRLSGQAALFDEEGKGLPLAVERQAERIAARLLAEQGGTPAPADAGGVPGGGGDVQSVDVDSLSLVRPRSVGVEQLALWALRQAGLEEQLQALGLTGPQRAAALGLIVARMAAPGSERATYQWLARRSGLGELLEVDFEAMSPMQLYRTSDILLRHRAALEGHLFARVSDLFALAPTITLYDLTNTYFEGEAPVNPGRAPRPLQGAAQRLPAAHPGAGARCCGFVRRSRVFAGNAAEAQTLQGMLTGLAAPAGALVVMDRGVATEANLAWLAEQGYRYLVVSRERRRAVDFKEAITLDNAGGQAVELLKVPSADGQEVRLYCRSEGRVRKEQAIAGRLMDRFEAGLDKLATGLSRRGTTKRIDKLWERIGRLKEKSRGLGQHYHIEVIAGDSGERARAIHWQRLPVKGSLVTEPGVYCLRSNETGWDEKTMWRTYIMLTDLEAVFRSLKSELGLRPIFHHKEERAEGHLFITVLAYQFVQLIRHRLAAHGICERWSTLRDTLAGQCRVTATFNRGDGRTLHVRKATRAEPDQARIYQALGADPAPGGVQKTIV</sequence>
<dbReference type="HOGENOM" id="CLU_022426_4_1_6"/>
<dbReference type="SUPFAM" id="SSF53098">
    <property type="entry name" value="Ribonuclease H-like"/>
    <property type="match status" value="1"/>
</dbReference>
<dbReference type="AlphaFoldDB" id="A4BL07"/>
<dbReference type="Pfam" id="PF01609">
    <property type="entry name" value="DDE_Tnp_1"/>
    <property type="match status" value="1"/>
</dbReference>
<dbReference type="InterPro" id="IPR012337">
    <property type="entry name" value="RNaseH-like_sf"/>
</dbReference>
<dbReference type="GO" id="GO:0003677">
    <property type="term" value="F:DNA binding"/>
    <property type="evidence" value="ECO:0007669"/>
    <property type="project" value="InterPro"/>
</dbReference>
<gene>
    <name evidence="2" type="ORF">NB231_14283</name>
</gene>
<dbReference type="GO" id="GO:0006313">
    <property type="term" value="P:DNA transposition"/>
    <property type="evidence" value="ECO:0007669"/>
    <property type="project" value="InterPro"/>
</dbReference>
<evidence type="ECO:0000313" key="3">
    <source>
        <dbReference type="Proteomes" id="UP000003374"/>
    </source>
</evidence>
<dbReference type="InterPro" id="IPR002559">
    <property type="entry name" value="Transposase_11"/>
</dbReference>
<evidence type="ECO:0000259" key="1">
    <source>
        <dbReference type="Pfam" id="PF01609"/>
    </source>
</evidence>
<proteinExistence type="predicted"/>
<protein>
    <submittedName>
        <fullName evidence="2">Transposase</fullName>
    </submittedName>
</protein>
<dbReference type="STRING" id="314278.NB231_14283"/>
<feature type="domain" description="Transposase IS4-like" evidence="1">
    <location>
        <begin position="285"/>
        <end position="535"/>
    </location>
</feature>
<organism evidence="2 3">
    <name type="scientific">Nitrococcus mobilis Nb-231</name>
    <dbReference type="NCBI Taxonomy" id="314278"/>
    <lineage>
        <taxon>Bacteria</taxon>
        <taxon>Pseudomonadati</taxon>
        <taxon>Pseudomonadota</taxon>
        <taxon>Gammaproteobacteria</taxon>
        <taxon>Chromatiales</taxon>
        <taxon>Ectothiorhodospiraceae</taxon>
        <taxon>Nitrococcus</taxon>
    </lineage>
</organism>
<dbReference type="GO" id="GO:0004803">
    <property type="term" value="F:transposase activity"/>
    <property type="evidence" value="ECO:0007669"/>
    <property type="project" value="InterPro"/>
</dbReference>
<accession>A4BL07</accession>
<dbReference type="Proteomes" id="UP000003374">
    <property type="component" value="Unassembled WGS sequence"/>
</dbReference>
<reference evidence="2 3" key="1">
    <citation type="submission" date="2006-02" db="EMBL/GenBank/DDBJ databases">
        <authorList>
            <person name="Waterbury J."/>
            <person name="Ferriera S."/>
            <person name="Johnson J."/>
            <person name="Kravitz S."/>
            <person name="Halpern A."/>
            <person name="Remington K."/>
            <person name="Beeson K."/>
            <person name="Tran B."/>
            <person name="Rogers Y.-H."/>
            <person name="Friedman R."/>
            <person name="Venter J.C."/>
        </authorList>
    </citation>
    <scope>NUCLEOTIDE SEQUENCE [LARGE SCALE GENOMIC DNA]</scope>
    <source>
        <strain evidence="2 3">Nb-231</strain>
    </source>
</reference>
<comment type="caution">
    <text evidence="2">The sequence shown here is derived from an EMBL/GenBank/DDBJ whole genome shotgun (WGS) entry which is preliminary data.</text>
</comment>
<dbReference type="eggNOG" id="COG5421">
    <property type="taxonomic scope" value="Bacteria"/>
</dbReference>
<evidence type="ECO:0000313" key="2">
    <source>
        <dbReference type="EMBL" id="EAR22995.1"/>
    </source>
</evidence>
<dbReference type="RefSeq" id="WP_005003802.1">
    <property type="nucleotide sequence ID" value="NZ_CH672427.1"/>
</dbReference>
<dbReference type="EMBL" id="AAOF01000001">
    <property type="protein sequence ID" value="EAR22995.1"/>
    <property type="molecule type" value="Genomic_DNA"/>
</dbReference>
<name>A4BL07_9GAMM</name>